<reference evidence="4" key="1">
    <citation type="journal article" date="2015" name="Genome Announc.">
        <title>Complete Genome Sequence of Herbaspirillum hiltneri N3 (DSM 17495), Isolated from Surface-Sterilized Wheat Roots.</title>
        <authorList>
            <person name="Guizelini D."/>
            <person name="Saizaki P.M."/>
            <person name="Coimbra N.A."/>
            <person name="Weiss V.A."/>
            <person name="Faoro H."/>
            <person name="Sfeir M.Z."/>
            <person name="Baura V.A."/>
            <person name="Monteiro R.A."/>
            <person name="Chubatsu L.S."/>
            <person name="Souza E.M."/>
            <person name="Cruz L.M."/>
            <person name="Pedrosa F.O."/>
            <person name="Raittz R.T."/>
            <person name="Marchaukoski J.N."/>
            <person name="Steffens M.B."/>
        </authorList>
    </citation>
    <scope>NUCLEOTIDE SEQUENCE [LARGE SCALE GENOMIC DNA]</scope>
    <source>
        <strain evidence="4">N3</strain>
    </source>
</reference>
<feature type="domain" description="Lipid/polyisoprenoid-binding YceI-like" evidence="2">
    <location>
        <begin position="30"/>
        <end position="194"/>
    </location>
</feature>
<dbReference type="SUPFAM" id="SSF101874">
    <property type="entry name" value="YceI-like"/>
    <property type="match status" value="1"/>
</dbReference>
<protein>
    <submittedName>
        <fullName evidence="3">Polyisoprenoid-binding protein</fullName>
    </submittedName>
</protein>
<sequence length="195" mass="20627">MTLRTTLAHAMLGGIAVLGLVASTAAVAAPLKVDTAKSTVGAVFKQLNVPVDAKFKKFVAQIDFDSAKPEAAKASVDIDIASFDLGEAEYNKEVLKKEWFNAAQFPKATFVASAIKPTAGAPAGTKYDVTGKLTIKGKTADVHFPLTVKKEGGGQTFDGALPIKRLTFNIGESEWKDTGMVADEVTIKFHVVTTP</sequence>
<dbReference type="Proteomes" id="UP000063429">
    <property type="component" value="Chromosome"/>
</dbReference>
<evidence type="ECO:0000313" key="3">
    <source>
        <dbReference type="EMBL" id="AKZ62407.1"/>
    </source>
</evidence>
<dbReference type="PANTHER" id="PTHR34406:SF1">
    <property type="entry name" value="PROTEIN YCEI"/>
    <property type="match status" value="1"/>
</dbReference>
<gene>
    <name evidence="3" type="ORF">F506_06710</name>
</gene>
<evidence type="ECO:0000259" key="2">
    <source>
        <dbReference type="SMART" id="SM00867"/>
    </source>
</evidence>
<proteinExistence type="predicted"/>
<feature type="chain" id="PRO_5045987470" evidence="1">
    <location>
        <begin position="29"/>
        <end position="195"/>
    </location>
</feature>
<feature type="signal peptide" evidence="1">
    <location>
        <begin position="1"/>
        <end position="28"/>
    </location>
</feature>
<dbReference type="EMBL" id="CP011409">
    <property type="protein sequence ID" value="AKZ62407.1"/>
    <property type="molecule type" value="Genomic_DNA"/>
</dbReference>
<dbReference type="PANTHER" id="PTHR34406">
    <property type="entry name" value="PROTEIN YCEI"/>
    <property type="match status" value="1"/>
</dbReference>
<dbReference type="InterPro" id="IPR007372">
    <property type="entry name" value="Lipid/polyisoprenoid-bd_YceI"/>
</dbReference>
<keyword evidence="1" id="KW-0732">Signal</keyword>
<evidence type="ECO:0000256" key="1">
    <source>
        <dbReference type="SAM" id="SignalP"/>
    </source>
</evidence>
<dbReference type="Gene3D" id="2.40.128.110">
    <property type="entry name" value="Lipid/polyisoprenoid-binding, YceI-like"/>
    <property type="match status" value="1"/>
</dbReference>
<dbReference type="SMART" id="SM00867">
    <property type="entry name" value="YceI"/>
    <property type="match status" value="1"/>
</dbReference>
<accession>A0ABN4HUX4</accession>
<keyword evidence="4" id="KW-1185">Reference proteome</keyword>
<dbReference type="Pfam" id="PF04264">
    <property type="entry name" value="YceI"/>
    <property type="match status" value="1"/>
</dbReference>
<organism evidence="3 4">
    <name type="scientific">Herbaspirillum hiltneri N3</name>
    <dbReference type="NCBI Taxonomy" id="1262470"/>
    <lineage>
        <taxon>Bacteria</taxon>
        <taxon>Pseudomonadati</taxon>
        <taxon>Pseudomonadota</taxon>
        <taxon>Betaproteobacteria</taxon>
        <taxon>Burkholderiales</taxon>
        <taxon>Oxalobacteraceae</taxon>
        <taxon>Herbaspirillum</taxon>
    </lineage>
</organism>
<name>A0ABN4HUX4_9BURK</name>
<evidence type="ECO:0000313" key="4">
    <source>
        <dbReference type="Proteomes" id="UP000063429"/>
    </source>
</evidence>
<dbReference type="InterPro" id="IPR036761">
    <property type="entry name" value="TTHA0802/YceI-like_sf"/>
</dbReference>